<evidence type="ECO:0000313" key="1">
    <source>
        <dbReference type="EMBL" id="SIT12192.1"/>
    </source>
</evidence>
<proteinExistence type="predicted"/>
<reference evidence="1 2" key="1">
    <citation type="submission" date="2017-01" db="EMBL/GenBank/DDBJ databases">
        <authorList>
            <person name="Varghese N."/>
            <person name="Submissions S."/>
        </authorList>
    </citation>
    <scope>NUCLEOTIDE SEQUENCE [LARGE SCALE GENOMIC DNA]</scope>
    <source>
        <strain evidence="1 2">DSM 2061</strain>
    </source>
</reference>
<organism evidence="1 2">
    <name type="scientific">Zobellia uliginosa</name>
    <dbReference type="NCBI Taxonomy" id="143224"/>
    <lineage>
        <taxon>Bacteria</taxon>
        <taxon>Pseudomonadati</taxon>
        <taxon>Bacteroidota</taxon>
        <taxon>Flavobacteriia</taxon>
        <taxon>Flavobacteriales</taxon>
        <taxon>Flavobacteriaceae</taxon>
        <taxon>Zobellia</taxon>
    </lineage>
</organism>
<name>A0ABY1L1R4_9FLAO</name>
<dbReference type="Proteomes" id="UP000185728">
    <property type="component" value="Unassembled WGS sequence"/>
</dbReference>
<sequence length="210" mass="24774">MDIRKQIEEVLRCYSRLSFNENNNSIDGELFISEDDSYDVSIHLEPYPKHFPRVFETGERIPPKVSRHIYSDTKSCCLSTQAKAQILLKTKISTLNLFIKEIVVPYFQNNSYFEINGKYKTDEYAHDKSGVIEGYRDILQTNNDYLIARLMVRRAKGTKMRLHDKCYCGSGVSMKKCNNYRHYKCYKNFRKIDKDVLINDISVFLEFMKK</sequence>
<accession>A0ABY1L1R4</accession>
<keyword evidence="2" id="KW-1185">Reference proteome</keyword>
<gene>
    <name evidence="1" type="ORF">SAMN05421766_11160</name>
</gene>
<evidence type="ECO:0000313" key="2">
    <source>
        <dbReference type="Proteomes" id="UP000185728"/>
    </source>
</evidence>
<evidence type="ECO:0008006" key="3">
    <source>
        <dbReference type="Google" id="ProtNLM"/>
    </source>
</evidence>
<protein>
    <recommendedName>
        <fullName evidence="3">SEC-C motif-containing protein</fullName>
    </recommendedName>
</protein>
<dbReference type="EMBL" id="FTOB01000011">
    <property type="protein sequence ID" value="SIT12192.1"/>
    <property type="molecule type" value="Genomic_DNA"/>
</dbReference>
<comment type="caution">
    <text evidence="1">The sequence shown here is derived from an EMBL/GenBank/DDBJ whole genome shotgun (WGS) entry which is preliminary data.</text>
</comment>
<dbReference type="RefSeq" id="WP_076457117.1">
    <property type="nucleotide sequence ID" value="NZ_FTOB01000011.1"/>
</dbReference>